<reference evidence="2" key="1">
    <citation type="journal article" date="2018" name="Nat. Microbiol.">
        <title>Leveraging single-cell genomics to expand the fungal tree of life.</title>
        <authorList>
            <person name="Ahrendt S.R."/>
            <person name="Quandt C.A."/>
            <person name="Ciobanu D."/>
            <person name="Clum A."/>
            <person name="Salamov A."/>
            <person name="Andreopoulos B."/>
            <person name="Cheng J.F."/>
            <person name="Woyke T."/>
            <person name="Pelin A."/>
            <person name="Henrissat B."/>
            <person name="Reynolds N.K."/>
            <person name="Benny G.L."/>
            <person name="Smith M.E."/>
            <person name="James T.Y."/>
            <person name="Grigoriev I.V."/>
        </authorList>
    </citation>
    <scope>NUCLEOTIDE SEQUENCE [LARGE SCALE GENOMIC DNA]</scope>
</reference>
<feature type="non-terminal residue" evidence="1">
    <location>
        <position position="1"/>
    </location>
</feature>
<keyword evidence="2" id="KW-1185">Reference proteome</keyword>
<organism evidence="1 2">
    <name type="scientific">Blyttiomyces helicus</name>
    <dbReference type="NCBI Taxonomy" id="388810"/>
    <lineage>
        <taxon>Eukaryota</taxon>
        <taxon>Fungi</taxon>
        <taxon>Fungi incertae sedis</taxon>
        <taxon>Chytridiomycota</taxon>
        <taxon>Chytridiomycota incertae sedis</taxon>
        <taxon>Chytridiomycetes</taxon>
        <taxon>Chytridiomycetes incertae sedis</taxon>
        <taxon>Blyttiomyces</taxon>
    </lineage>
</organism>
<proteinExistence type="predicted"/>
<accession>A0A4P9WB05</accession>
<evidence type="ECO:0000313" key="2">
    <source>
        <dbReference type="Proteomes" id="UP000269721"/>
    </source>
</evidence>
<dbReference type="AlphaFoldDB" id="A0A4P9WB05"/>
<dbReference type="EMBL" id="KZ995967">
    <property type="protein sequence ID" value="RKO89654.1"/>
    <property type="molecule type" value="Genomic_DNA"/>
</dbReference>
<gene>
    <name evidence="1" type="ORF">BDK51DRAFT_45113</name>
</gene>
<name>A0A4P9WB05_9FUNG</name>
<dbReference type="Proteomes" id="UP000269721">
    <property type="component" value="Unassembled WGS sequence"/>
</dbReference>
<sequence>WARSAANARSLTGRDDKKREFQTAKLETQCRKELVLFLGGHRAERCSTDAMRYACRYRCIELERFLLAKRPEYADAEAARIAFTFADAEILRTLYKAGIRLEDAEAAELLSGTDVSFETEVSRRESASATSNCVLANVATLNLPNQLGHLDPIIARAMSSVSSTGASGQLVLESALEWRGCWLWGGVLEVGQRPTSDSWCFGNRPETIQGLNRTHLDHETLSTRAPSTPLCVASNASYRGQIRIDPRHHHPPRDKEGFKLAACSVV</sequence>
<protein>
    <submittedName>
        <fullName evidence="1">Uncharacterized protein</fullName>
    </submittedName>
</protein>
<evidence type="ECO:0000313" key="1">
    <source>
        <dbReference type="EMBL" id="RKO89654.1"/>
    </source>
</evidence>